<dbReference type="PANTHER" id="PTHR43818">
    <property type="entry name" value="BCDNA.GH03377"/>
    <property type="match status" value="1"/>
</dbReference>
<sequence>MTDQDRVRISFIGAGGICEQRHLPNLQQIPGIELVAVCNRSRESGQRAQQKWGFARVETEWQKGIDDPAVDAIFVGTWPYLHRELSIAALNAGKHVFCQARLSMDWAEARQMVAAAQAQPQLVNMVCPSPFRVRWERTIKQLLASGRLGELQTVSVESTSFANGNPNQVSWREERELSGLNIMQVGIFAETIQAWCGEYQSLAATTAIPLREKTTAAGEKQLIQIPQIVSLSGMLSSGAICREYHSGLAIGSERSEITLFGSRGTCVANLREGRITLASGTSPHDQTLLDETGDPWRVEQEFIDAVRAARRGEAWQVSPDFAAGSRYMLKMQALHDSATQLRTVKLSEY</sequence>
<evidence type="ECO:0000313" key="5">
    <source>
        <dbReference type="Proteomes" id="UP000315017"/>
    </source>
</evidence>
<proteinExistence type="predicted"/>
<protein>
    <submittedName>
        <fullName evidence="4">1,5-anhydro-D-fructose reductase</fullName>
        <ecNumber evidence="4">1.1.1.292</ecNumber>
    </submittedName>
</protein>
<evidence type="ECO:0000259" key="2">
    <source>
        <dbReference type="Pfam" id="PF01408"/>
    </source>
</evidence>
<dbReference type="Proteomes" id="UP000315017">
    <property type="component" value="Chromosome"/>
</dbReference>
<dbReference type="Pfam" id="PF22725">
    <property type="entry name" value="GFO_IDH_MocA_C3"/>
    <property type="match status" value="1"/>
</dbReference>
<dbReference type="RefSeq" id="WP_145086018.1">
    <property type="nucleotide sequence ID" value="NZ_CP036274.1"/>
</dbReference>
<dbReference type="Gene3D" id="3.40.50.720">
    <property type="entry name" value="NAD(P)-binding Rossmann-like Domain"/>
    <property type="match status" value="1"/>
</dbReference>
<name>A0A517Y7D9_9BACT</name>
<accession>A0A517Y7D9</accession>
<dbReference type="EMBL" id="CP036274">
    <property type="protein sequence ID" value="QDU26062.1"/>
    <property type="molecule type" value="Genomic_DNA"/>
</dbReference>
<dbReference type="InterPro" id="IPR000683">
    <property type="entry name" value="Gfo/Idh/MocA-like_OxRdtase_N"/>
</dbReference>
<evidence type="ECO:0000259" key="3">
    <source>
        <dbReference type="Pfam" id="PF22725"/>
    </source>
</evidence>
<gene>
    <name evidence="4" type="primary">afr_2</name>
    <name evidence="4" type="ORF">ETAA8_11340</name>
</gene>
<dbReference type="EC" id="1.1.1.292" evidence="4"/>
<dbReference type="GO" id="GO:0033712">
    <property type="term" value="F:1,5-anhydro-D-fructose reductase (1,5-anhydro-D-mannitol-forming) activity"/>
    <property type="evidence" value="ECO:0007669"/>
    <property type="project" value="UniProtKB-EC"/>
</dbReference>
<keyword evidence="1 4" id="KW-0560">Oxidoreductase</keyword>
<dbReference type="AlphaFoldDB" id="A0A517Y7D9"/>
<dbReference type="Pfam" id="PF01408">
    <property type="entry name" value="GFO_IDH_MocA"/>
    <property type="match status" value="1"/>
</dbReference>
<reference evidence="4 5" key="1">
    <citation type="submission" date="2019-02" db="EMBL/GenBank/DDBJ databases">
        <title>Deep-cultivation of Planctomycetes and their phenomic and genomic characterization uncovers novel biology.</title>
        <authorList>
            <person name="Wiegand S."/>
            <person name="Jogler M."/>
            <person name="Boedeker C."/>
            <person name="Pinto D."/>
            <person name="Vollmers J."/>
            <person name="Rivas-Marin E."/>
            <person name="Kohn T."/>
            <person name="Peeters S.H."/>
            <person name="Heuer A."/>
            <person name="Rast P."/>
            <person name="Oberbeckmann S."/>
            <person name="Bunk B."/>
            <person name="Jeske O."/>
            <person name="Meyerdierks A."/>
            <person name="Storesund J.E."/>
            <person name="Kallscheuer N."/>
            <person name="Luecker S."/>
            <person name="Lage O.M."/>
            <person name="Pohl T."/>
            <person name="Merkel B.J."/>
            <person name="Hornburger P."/>
            <person name="Mueller R.-W."/>
            <person name="Bruemmer F."/>
            <person name="Labrenz M."/>
            <person name="Spormann A.M."/>
            <person name="Op den Camp H."/>
            <person name="Overmann J."/>
            <person name="Amann R."/>
            <person name="Jetten M.S.M."/>
            <person name="Mascher T."/>
            <person name="Medema M.H."/>
            <person name="Devos D.P."/>
            <person name="Kaster A.-K."/>
            <person name="Ovreas L."/>
            <person name="Rohde M."/>
            <person name="Galperin M.Y."/>
            <person name="Jogler C."/>
        </authorList>
    </citation>
    <scope>NUCLEOTIDE SEQUENCE [LARGE SCALE GENOMIC DNA]</scope>
    <source>
        <strain evidence="4 5">ETA_A8</strain>
    </source>
</reference>
<organism evidence="4 5">
    <name type="scientific">Anatilimnocola aggregata</name>
    <dbReference type="NCBI Taxonomy" id="2528021"/>
    <lineage>
        <taxon>Bacteria</taxon>
        <taxon>Pseudomonadati</taxon>
        <taxon>Planctomycetota</taxon>
        <taxon>Planctomycetia</taxon>
        <taxon>Pirellulales</taxon>
        <taxon>Pirellulaceae</taxon>
        <taxon>Anatilimnocola</taxon>
    </lineage>
</organism>
<evidence type="ECO:0000256" key="1">
    <source>
        <dbReference type="ARBA" id="ARBA00023002"/>
    </source>
</evidence>
<dbReference type="Gene3D" id="3.30.360.10">
    <property type="entry name" value="Dihydrodipicolinate Reductase, domain 2"/>
    <property type="match status" value="1"/>
</dbReference>
<dbReference type="SUPFAM" id="SSF55347">
    <property type="entry name" value="Glyceraldehyde-3-phosphate dehydrogenase-like, C-terminal domain"/>
    <property type="match status" value="1"/>
</dbReference>
<feature type="domain" description="GFO/IDH/MocA-like oxidoreductase" evidence="3">
    <location>
        <begin position="137"/>
        <end position="265"/>
    </location>
</feature>
<dbReference type="InterPro" id="IPR050463">
    <property type="entry name" value="Gfo/Idh/MocA_oxidrdct_glycsds"/>
</dbReference>
<dbReference type="SUPFAM" id="SSF51735">
    <property type="entry name" value="NAD(P)-binding Rossmann-fold domains"/>
    <property type="match status" value="1"/>
</dbReference>
<keyword evidence="5" id="KW-1185">Reference proteome</keyword>
<dbReference type="GO" id="GO:0000166">
    <property type="term" value="F:nucleotide binding"/>
    <property type="evidence" value="ECO:0007669"/>
    <property type="project" value="InterPro"/>
</dbReference>
<feature type="domain" description="Gfo/Idh/MocA-like oxidoreductase N-terminal" evidence="2">
    <location>
        <begin position="8"/>
        <end position="123"/>
    </location>
</feature>
<dbReference type="PANTHER" id="PTHR43818:SF11">
    <property type="entry name" value="BCDNA.GH03377"/>
    <property type="match status" value="1"/>
</dbReference>
<evidence type="ECO:0000313" key="4">
    <source>
        <dbReference type="EMBL" id="QDU26062.1"/>
    </source>
</evidence>
<dbReference type="InterPro" id="IPR036291">
    <property type="entry name" value="NAD(P)-bd_dom_sf"/>
</dbReference>
<dbReference type="InterPro" id="IPR055170">
    <property type="entry name" value="GFO_IDH_MocA-like_dom"/>
</dbReference>
<dbReference type="KEGG" id="aagg:ETAA8_11340"/>
<dbReference type="OrthoDB" id="179913at2"/>